<keyword evidence="2" id="KW-0285">Flavoprotein</keyword>
<keyword evidence="4" id="KW-0560">Oxidoreductase</keyword>
<evidence type="ECO:0008006" key="6">
    <source>
        <dbReference type="Google" id="ProtNLM"/>
    </source>
</evidence>
<accession>A0A0B7JYX6</accession>
<dbReference type="InterPro" id="IPR036188">
    <property type="entry name" value="FAD/NAD-bd_sf"/>
</dbReference>
<dbReference type="PANTHER" id="PTHR42877">
    <property type="entry name" value="L-ORNITHINE N(5)-MONOOXYGENASE-RELATED"/>
    <property type="match status" value="1"/>
</dbReference>
<evidence type="ECO:0000256" key="3">
    <source>
        <dbReference type="ARBA" id="ARBA00022827"/>
    </source>
</evidence>
<evidence type="ECO:0000313" key="5">
    <source>
        <dbReference type="EMBL" id="CEO47701.1"/>
    </source>
</evidence>
<dbReference type="Pfam" id="PF00743">
    <property type="entry name" value="FMO-like"/>
    <property type="match status" value="1"/>
</dbReference>
<organism evidence="5">
    <name type="scientific">Bionectria ochroleuca</name>
    <name type="common">Gliocladium roseum</name>
    <dbReference type="NCBI Taxonomy" id="29856"/>
    <lineage>
        <taxon>Eukaryota</taxon>
        <taxon>Fungi</taxon>
        <taxon>Dikarya</taxon>
        <taxon>Ascomycota</taxon>
        <taxon>Pezizomycotina</taxon>
        <taxon>Sordariomycetes</taxon>
        <taxon>Hypocreomycetidae</taxon>
        <taxon>Hypocreales</taxon>
        <taxon>Bionectriaceae</taxon>
        <taxon>Clonostachys</taxon>
    </lineage>
</organism>
<evidence type="ECO:0000256" key="4">
    <source>
        <dbReference type="ARBA" id="ARBA00023002"/>
    </source>
</evidence>
<dbReference type="Gene3D" id="3.50.50.60">
    <property type="entry name" value="FAD/NAD(P)-binding domain"/>
    <property type="match status" value="2"/>
</dbReference>
<gene>
    <name evidence="5" type="ORF">BN869_000003756_1</name>
</gene>
<dbReference type="GO" id="GO:0004499">
    <property type="term" value="F:N,N-dimethylaniline monooxygenase activity"/>
    <property type="evidence" value="ECO:0007669"/>
    <property type="project" value="InterPro"/>
</dbReference>
<name>A0A0B7JYX6_BIOOC</name>
<evidence type="ECO:0000256" key="1">
    <source>
        <dbReference type="ARBA" id="ARBA00010139"/>
    </source>
</evidence>
<keyword evidence="3" id="KW-0274">FAD</keyword>
<dbReference type="EMBL" id="CDPU01000008">
    <property type="protein sequence ID" value="CEO47701.1"/>
    <property type="molecule type" value="Genomic_DNA"/>
</dbReference>
<evidence type="ECO:0000256" key="2">
    <source>
        <dbReference type="ARBA" id="ARBA00022630"/>
    </source>
</evidence>
<dbReference type="SUPFAM" id="SSF51905">
    <property type="entry name" value="FAD/NAD(P)-binding domain"/>
    <property type="match status" value="2"/>
</dbReference>
<protein>
    <recommendedName>
        <fullName evidence="6">FAD/NAD(P)-binding domain-containing protein</fullName>
    </recommendedName>
</protein>
<dbReference type="GO" id="GO:0050660">
    <property type="term" value="F:flavin adenine dinucleotide binding"/>
    <property type="evidence" value="ECO:0007669"/>
    <property type="project" value="InterPro"/>
</dbReference>
<comment type="similarity">
    <text evidence="1">Belongs to the FAD-binding monooxygenase family.</text>
</comment>
<dbReference type="InterPro" id="IPR020946">
    <property type="entry name" value="Flavin_mOase-like"/>
</dbReference>
<dbReference type="Pfam" id="PF13450">
    <property type="entry name" value="NAD_binding_8"/>
    <property type="match status" value="1"/>
</dbReference>
<sequence>MADFPIPGTTSHAAELDASRRLAGPIHTERHVRIICVGAGASGLLMAYKLQKHFSNFSLQVYEKNPEVSGTWYENNYPGCACDVPSHNYTWSFEPKLDWSAVYPPAREIFEYFDGFANKYGLKQFIRTSHQVVGAYWNDTRGGYDVKVKDVATGNIVDDECDILINASGILNNWRYPAIPGLDKFKGTLLHTANWDDSVSLEGKTVGLIGNGSSGIQVLPAIREKCKRVINFIREPTYVSPVQGLEQHKFSAEELDKFANEKGTLTAYRKGIESGLNGQFGIFLKGTQVNQDTRAYMLQQMKEKLSNEYLESKLIPDWSLGCRRLSPGVNYLESLTKPNVDVIYGEINAITEKGCLCDNGQEVELDILICATGFDTTFKPRFPVVNPSGANLQDKWATEPESYMGVAASEFPNYLIFLGPNCPIGNGPVLCAIEAQADWMCKVIDRFQTTNISQFAPKEEAVRDFVQYKDWFMKGTVWNDPCRSWYKGGRDGNKVLALWPGSALHYLEMMKDVRFDDLDIKYAGNRFSFMGNGYSQTELDDTADWGYYIREYDDDAPLTTAGRRKLLTKSGTVAGRKLVTFTHREDESEGPIQAKI</sequence>
<dbReference type="InterPro" id="IPR051209">
    <property type="entry name" value="FAD-bind_Monooxygenase_sf"/>
</dbReference>
<dbReference type="AlphaFoldDB" id="A0A0B7JYX6"/>
<proteinExistence type="inferred from homology"/>
<reference evidence="5" key="1">
    <citation type="submission" date="2015-01" db="EMBL/GenBank/DDBJ databases">
        <authorList>
            <person name="Durling Mikael"/>
        </authorList>
    </citation>
    <scope>NUCLEOTIDE SEQUENCE</scope>
</reference>
<dbReference type="PANTHER" id="PTHR42877:SF8">
    <property type="entry name" value="MONOOXYGENASE"/>
    <property type="match status" value="1"/>
</dbReference>
<dbReference type="GO" id="GO:0050661">
    <property type="term" value="F:NADP binding"/>
    <property type="evidence" value="ECO:0007669"/>
    <property type="project" value="InterPro"/>
</dbReference>